<dbReference type="PANTHER" id="PTHR35010:SF2">
    <property type="entry name" value="BLL4672 PROTEIN"/>
    <property type="match status" value="1"/>
</dbReference>
<name>A0A2W2DZ80_9ACTN</name>
<feature type="domain" description="HTH cro/C1-type" evidence="1">
    <location>
        <begin position="34"/>
        <end position="81"/>
    </location>
</feature>
<dbReference type="GO" id="GO:0003677">
    <property type="term" value="F:DNA binding"/>
    <property type="evidence" value="ECO:0007669"/>
    <property type="project" value="InterPro"/>
</dbReference>
<accession>A0A2W2DZ80</accession>
<dbReference type="SUPFAM" id="SSF47413">
    <property type="entry name" value="lambda repressor-like DNA-binding domains"/>
    <property type="match status" value="1"/>
</dbReference>
<dbReference type="InterPro" id="IPR001387">
    <property type="entry name" value="Cro/C1-type_HTH"/>
</dbReference>
<dbReference type="CDD" id="cd00093">
    <property type="entry name" value="HTH_XRE"/>
    <property type="match status" value="1"/>
</dbReference>
<dbReference type="Gene3D" id="1.10.260.40">
    <property type="entry name" value="lambda repressor-like DNA-binding domains"/>
    <property type="match status" value="1"/>
</dbReference>
<evidence type="ECO:0000313" key="2">
    <source>
        <dbReference type="EMBL" id="PZG15753.1"/>
    </source>
</evidence>
<dbReference type="SMART" id="SM00530">
    <property type="entry name" value="HTH_XRE"/>
    <property type="match status" value="1"/>
</dbReference>
<sequence length="293" mass="31278">MTDNELGAYLRARRESVRPADVGLPDSPRRRTPGLRRAELATLAGVSVEYLTRLEQGRDRNPSAQVLATLAEALRMTPEERVHLRLLSKVSGGGHALCPGSARAPSREVRRTVLALLDGLDPAPAVLLNRIGDVLAHTAAFRRVFGPVGLLDGDEPNLIRYVFADSRARIAYPDWDRVADEQAAALKLDNAPGDAYVAELTAELSFAAGEAFTSRMAAPAAPPPAAPVERLAHPETGELRLAREPLHLSDGEQRIVAYVPADAATAAALDHLTGRRPGTLRAVNDLTPAAANG</sequence>
<organism evidence="2 3">
    <name type="scientific">Nonomuraea aridisoli</name>
    <dbReference type="NCBI Taxonomy" id="2070368"/>
    <lineage>
        <taxon>Bacteria</taxon>
        <taxon>Bacillati</taxon>
        <taxon>Actinomycetota</taxon>
        <taxon>Actinomycetes</taxon>
        <taxon>Streptosporangiales</taxon>
        <taxon>Streptosporangiaceae</taxon>
        <taxon>Nonomuraea</taxon>
    </lineage>
</organism>
<dbReference type="Pfam" id="PF17765">
    <property type="entry name" value="MLTR_LBD"/>
    <property type="match status" value="1"/>
</dbReference>
<dbReference type="AlphaFoldDB" id="A0A2W2DZ80"/>
<reference evidence="2 3" key="1">
    <citation type="submission" date="2018-01" db="EMBL/GenBank/DDBJ databases">
        <title>Draft genome sequence of Nonomuraea sp. KC333.</title>
        <authorList>
            <person name="Sahin N."/>
            <person name="Saygin H."/>
            <person name="Ay H."/>
        </authorList>
    </citation>
    <scope>NUCLEOTIDE SEQUENCE [LARGE SCALE GENOMIC DNA]</scope>
    <source>
        <strain evidence="2 3">KC333</strain>
    </source>
</reference>
<dbReference type="PANTHER" id="PTHR35010">
    <property type="entry name" value="BLL4672 PROTEIN-RELATED"/>
    <property type="match status" value="1"/>
</dbReference>
<proteinExistence type="predicted"/>
<dbReference type="OrthoDB" id="4336585at2"/>
<evidence type="ECO:0000313" key="3">
    <source>
        <dbReference type="Proteomes" id="UP000249304"/>
    </source>
</evidence>
<dbReference type="Pfam" id="PF13560">
    <property type="entry name" value="HTH_31"/>
    <property type="match status" value="1"/>
</dbReference>
<dbReference type="InterPro" id="IPR041413">
    <property type="entry name" value="MLTR_LBD"/>
</dbReference>
<dbReference type="PROSITE" id="PS50943">
    <property type="entry name" value="HTH_CROC1"/>
    <property type="match status" value="1"/>
</dbReference>
<protein>
    <submittedName>
        <fullName evidence="2">Transcriptional regulator</fullName>
    </submittedName>
</protein>
<gene>
    <name evidence="2" type="ORF">C1J01_23100</name>
</gene>
<dbReference type="Proteomes" id="UP000249304">
    <property type="component" value="Unassembled WGS sequence"/>
</dbReference>
<dbReference type="Gene3D" id="3.30.450.180">
    <property type="match status" value="1"/>
</dbReference>
<comment type="caution">
    <text evidence="2">The sequence shown here is derived from an EMBL/GenBank/DDBJ whole genome shotgun (WGS) entry which is preliminary data.</text>
</comment>
<dbReference type="RefSeq" id="WP_111181069.1">
    <property type="nucleotide sequence ID" value="NZ_POUD01000098.1"/>
</dbReference>
<dbReference type="EMBL" id="POUD01000098">
    <property type="protein sequence ID" value="PZG15753.1"/>
    <property type="molecule type" value="Genomic_DNA"/>
</dbReference>
<keyword evidence="3" id="KW-1185">Reference proteome</keyword>
<dbReference type="InterPro" id="IPR010982">
    <property type="entry name" value="Lambda_DNA-bd_dom_sf"/>
</dbReference>
<evidence type="ECO:0000259" key="1">
    <source>
        <dbReference type="PROSITE" id="PS50943"/>
    </source>
</evidence>